<dbReference type="EMBL" id="GBXM01089956">
    <property type="protein sequence ID" value="JAH18621.1"/>
    <property type="molecule type" value="Transcribed_RNA"/>
</dbReference>
<reference evidence="1" key="2">
    <citation type="journal article" date="2015" name="Fish Shellfish Immunol.">
        <title>Early steps in the European eel (Anguilla anguilla)-Vibrio vulnificus interaction in the gills: Role of the RtxA13 toxin.</title>
        <authorList>
            <person name="Callol A."/>
            <person name="Pajuelo D."/>
            <person name="Ebbesson L."/>
            <person name="Teles M."/>
            <person name="MacKenzie S."/>
            <person name="Amaro C."/>
        </authorList>
    </citation>
    <scope>NUCLEOTIDE SEQUENCE</scope>
</reference>
<organism evidence="1">
    <name type="scientific">Anguilla anguilla</name>
    <name type="common">European freshwater eel</name>
    <name type="synonym">Muraena anguilla</name>
    <dbReference type="NCBI Taxonomy" id="7936"/>
    <lineage>
        <taxon>Eukaryota</taxon>
        <taxon>Metazoa</taxon>
        <taxon>Chordata</taxon>
        <taxon>Craniata</taxon>
        <taxon>Vertebrata</taxon>
        <taxon>Euteleostomi</taxon>
        <taxon>Actinopterygii</taxon>
        <taxon>Neopterygii</taxon>
        <taxon>Teleostei</taxon>
        <taxon>Anguilliformes</taxon>
        <taxon>Anguillidae</taxon>
        <taxon>Anguilla</taxon>
    </lineage>
</organism>
<dbReference type="AlphaFoldDB" id="A0A0E9QNW2"/>
<accession>A0A0E9QNW2</accession>
<proteinExistence type="predicted"/>
<sequence>MWAPKNKPSCSPSPLIQLCYLPVFYVSNPLHFSTALQSQMETSQPLQAQVSRCHYLCGKGEKHQTMEKV</sequence>
<name>A0A0E9QNW2_ANGAN</name>
<evidence type="ECO:0000313" key="1">
    <source>
        <dbReference type="EMBL" id="JAH18621.1"/>
    </source>
</evidence>
<reference evidence="1" key="1">
    <citation type="submission" date="2014-11" db="EMBL/GenBank/DDBJ databases">
        <authorList>
            <person name="Amaro Gonzalez C."/>
        </authorList>
    </citation>
    <scope>NUCLEOTIDE SEQUENCE</scope>
</reference>
<protein>
    <submittedName>
        <fullName evidence="1">Uncharacterized protein</fullName>
    </submittedName>
</protein>